<keyword evidence="6" id="KW-0175">Coiled coil</keyword>
<dbReference type="GeneID" id="20230617"/>
<evidence type="ECO:0000259" key="9">
    <source>
        <dbReference type="Pfam" id="PF24817"/>
    </source>
</evidence>
<evidence type="ECO:0000256" key="6">
    <source>
        <dbReference type="SAM" id="Coils"/>
    </source>
</evidence>
<dbReference type="GO" id="GO:0043596">
    <property type="term" value="C:nuclear replication fork"/>
    <property type="evidence" value="ECO:0007669"/>
    <property type="project" value="TreeGrafter"/>
</dbReference>
<dbReference type="GO" id="GO:0000278">
    <property type="term" value="P:mitotic cell cycle"/>
    <property type="evidence" value="ECO:0007669"/>
    <property type="project" value="TreeGrafter"/>
</dbReference>
<sequence>MKPLRYAHNDGHTDLCFDDSGRYMLTCGTDGDVRIWQGIDDDDTISHRAGDTVYSIAFKNGRFFTASDSNSIQANTFPDGLPDGIVTRFTASINHMVLNESGTTMAAGSSDFTIKVVDIESSNHKVCRGHEAPVLSLALDPKQEYLVTIGCIDELMCVIFQSINVMCINKDQQYLAIGCIDELMCVIFQSINVMCINEDQQYLAIDELICVIFQSINVMCINKDQQYLAIGCNDGLIAIIDWKKNRFLTRYIHEKNLKITAIAWNPSENNQIAFCDVKGQLGVIDEAVSETDNQTTEGEFEGVFDDDDDMLIQATADKQCILDNEASEDVYFVDFLQDVKNDIDDDKSSIVSSVIPPVRPITDSYKPTPLQKPFQSASTPLHLSSRFMKWNSIGIIRQYNTDEETSIDIEFHDSSTHHPMHITNNMDYTIGDLSSQAVVLASQGEDGNPSKLTCLHFGSWDNCKEWTVTMDDDEDIQAVTIGDNWLAIGTSLRNIRLFTIAGIQLDILTIPGPIITMAAKNNKLIIVYHKGMGIVGDQLLGVTLLSIGRNVKTIFNNLTLPLSPKSTLTWIGINLHHSNFQSGVCGSCNSTKPMCLISMDSLGILRIYNTSIGLQWTQVANTKDHAKGKSDHYWIVSLHESPQQLRCIPCKGSRYPPTLPRPAVAILPYQLPLCEMTTEKSQYEECLWRNRIFSYNLPVNSYDRDDILKESEGALMKLFALSAKADREHRAIEVCKLMSENTLQLAIKYASRVRKLQLAERISQLAQEKTQEEDEIEEDNLLHTK</sequence>
<dbReference type="OrthoDB" id="427368at2759"/>
<comment type="subcellular location">
    <subcellularLocation>
        <location evidence="1">Nucleus</location>
    </subcellularLocation>
</comment>
<evidence type="ECO:0000313" key="11">
    <source>
        <dbReference type="Proteomes" id="UP000030746"/>
    </source>
</evidence>
<keyword evidence="11" id="KW-1185">Reference proteome</keyword>
<feature type="domain" description="WDHD1 first WD40" evidence="9">
    <location>
        <begin position="5"/>
        <end position="283"/>
    </location>
</feature>
<dbReference type="SUPFAM" id="SSF50978">
    <property type="entry name" value="WD40 repeat-like"/>
    <property type="match status" value="1"/>
</dbReference>
<dbReference type="InterPro" id="IPR048591">
    <property type="entry name" value="WDHD1/CFT4_hel"/>
</dbReference>
<feature type="domain" description="WDHD1/CFT4 second beta-propeller" evidence="7">
    <location>
        <begin position="372"/>
        <end position="673"/>
    </location>
</feature>
<dbReference type="Pfam" id="PF20946">
    <property type="entry name" value="Ctf4_C"/>
    <property type="match status" value="1"/>
</dbReference>
<evidence type="ECO:0000256" key="3">
    <source>
        <dbReference type="ARBA" id="ARBA00022737"/>
    </source>
</evidence>
<protein>
    <submittedName>
        <fullName evidence="10">Uncharacterized protein</fullName>
    </submittedName>
</protein>
<dbReference type="InterPro" id="IPR015943">
    <property type="entry name" value="WD40/YVTN_repeat-like_dom_sf"/>
</dbReference>
<evidence type="ECO:0000256" key="2">
    <source>
        <dbReference type="ARBA" id="ARBA00022574"/>
    </source>
</evidence>
<dbReference type="Pfam" id="PF24817">
    <property type="entry name" value="WD40_WDHD1_1st"/>
    <property type="match status" value="1"/>
</dbReference>
<dbReference type="PANTHER" id="PTHR19932">
    <property type="entry name" value="WD REPEAT AND HMG-BOX DNA BINDING PROTEIN"/>
    <property type="match status" value="1"/>
</dbReference>
<dbReference type="Pfam" id="PF12341">
    <property type="entry name" value="Mcl1_mid"/>
    <property type="match status" value="1"/>
</dbReference>
<dbReference type="InterPro" id="IPR057646">
    <property type="entry name" value="WD40_WDHD1_1st"/>
</dbReference>
<evidence type="ECO:0000313" key="10">
    <source>
        <dbReference type="EMBL" id="ESP02838.1"/>
    </source>
</evidence>
<evidence type="ECO:0000256" key="1">
    <source>
        <dbReference type="ARBA" id="ARBA00004123"/>
    </source>
</evidence>
<dbReference type="InterPro" id="IPR001680">
    <property type="entry name" value="WD40_rpt"/>
</dbReference>
<keyword evidence="2 5" id="KW-0853">WD repeat</keyword>
<dbReference type="EMBL" id="KB200129">
    <property type="protein sequence ID" value="ESP02838.1"/>
    <property type="molecule type" value="Genomic_DNA"/>
</dbReference>
<dbReference type="GO" id="GO:0003682">
    <property type="term" value="F:chromatin binding"/>
    <property type="evidence" value="ECO:0007669"/>
    <property type="project" value="TreeGrafter"/>
</dbReference>
<feature type="coiled-coil region" evidence="6">
    <location>
        <begin position="755"/>
        <end position="782"/>
    </location>
</feature>
<evidence type="ECO:0000256" key="4">
    <source>
        <dbReference type="ARBA" id="ARBA00023242"/>
    </source>
</evidence>
<dbReference type="CTD" id="20230617"/>
<dbReference type="KEGG" id="lgi:LOTGIDRAFT_110682"/>
<dbReference type="PROSITE" id="PS50082">
    <property type="entry name" value="WD_REPEATS_2"/>
    <property type="match status" value="1"/>
</dbReference>
<evidence type="ECO:0000256" key="5">
    <source>
        <dbReference type="PROSITE-ProRule" id="PRU00221"/>
    </source>
</evidence>
<dbReference type="RefSeq" id="XP_009046308.1">
    <property type="nucleotide sequence ID" value="XM_009048060.1"/>
</dbReference>
<dbReference type="SUPFAM" id="SSF82171">
    <property type="entry name" value="DPP6 N-terminal domain-like"/>
    <property type="match status" value="1"/>
</dbReference>
<feature type="domain" description="WDHD1/CFT4 helical bundle" evidence="8">
    <location>
        <begin position="682"/>
        <end position="772"/>
    </location>
</feature>
<dbReference type="InterPro" id="IPR036322">
    <property type="entry name" value="WD40_repeat_dom_sf"/>
</dbReference>
<dbReference type="Proteomes" id="UP000030746">
    <property type="component" value="Unassembled WGS sequence"/>
</dbReference>
<evidence type="ECO:0000259" key="8">
    <source>
        <dbReference type="Pfam" id="PF20946"/>
    </source>
</evidence>
<name>V4AYS8_LOTGI</name>
<accession>V4AYS8</accession>
<keyword evidence="3" id="KW-0677">Repeat</keyword>
<dbReference type="STRING" id="225164.V4AYS8"/>
<reference evidence="10 11" key="1">
    <citation type="journal article" date="2013" name="Nature">
        <title>Insights into bilaterian evolution from three spiralian genomes.</title>
        <authorList>
            <person name="Simakov O."/>
            <person name="Marletaz F."/>
            <person name="Cho S.J."/>
            <person name="Edsinger-Gonzales E."/>
            <person name="Havlak P."/>
            <person name="Hellsten U."/>
            <person name="Kuo D.H."/>
            <person name="Larsson T."/>
            <person name="Lv J."/>
            <person name="Arendt D."/>
            <person name="Savage R."/>
            <person name="Osoegawa K."/>
            <person name="de Jong P."/>
            <person name="Grimwood J."/>
            <person name="Chapman J.A."/>
            <person name="Shapiro H."/>
            <person name="Aerts A."/>
            <person name="Otillar R.P."/>
            <person name="Terry A.Y."/>
            <person name="Boore J.L."/>
            <person name="Grigoriev I.V."/>
            <person name="Lindberg D.R."/>
            <person name="Seaver E.C."/>
            <person name="Weisblat D.A."/>
            <person name="Putnam N.H."/>
            <person name="Rokhsar D.S."/>
        </authorList>
    </citation>
    <scope>NUCLEOTIDE SEQUENCE [LARGE SCALE GENOMIC DNA]</scope>
</reference>
<keyword evidence="4" id="KW-0539">Nucleus</keyword>
<dbReference type="AlphaFoldDB" id="V4AYS8"/>
<gene>
    <name evidence="10" type="ORF">LOTGIDRAFT_110682</name>
</gene>
<dbReference type="GO" id="GO:0006281">
    <property type="term" value="P:DNA repair"/>
    <property type="evidence" value="ECO:0007669"/>
    <property type="project" value="TreeGrafter"/>
</dbReference>
<dbReference type="InterPro" id="IPR022100">
    <property type="entry name" value="WDHD1/CFT4_beta-prop_2nd"/>
</dbReference>
<dbReference type="PANTHER" id="PTHR19932:SF10">
    <property type="entry name" value="WD REPEAT AND HMG-BOX DNA-BINDING PROTEIN 1"/>
    <property type="match status" value="1"/>
</dbReference>
<organism evidence="10 11">
    <name type="scientific">Lottia gigantea</name>
    <name type="common">Giant owl limpet</name>
    <dbReference type="NCBI Taxonomy" id="225164"/>
    <lineage>
        <taxon>Eukaryota</taxon>
        <taxon>Metazoa</taxon>
        <taxon>Spiralia</taxon>
        <taxon>Lophotrochozoa</taxon>
        <taxon>Mollusca</taxon>
        <taxon>Gastropoda</taxon>
        <taxon>Patellogastropoda</taxon>
        <taxon>Lottioidea</taxon>
        <taxon>Lottiidae</taxon>
        <taxon>Lottia</taxon>
    </lineage>
</organism>
<dbReference type="PROSITE" id="PS50294">
    <property type="entry name" value="WD_REPEATS_REGION"/>
    <property type="match status" value="1"/>
</dbReference>
<dbReference type="Gene3D" id="2.130.10.10">
    <property type="entry name" value="YVTN repeat-like/Quinoprotein amine dehydrogenase"/>
    <property type="match status" value="2"/>
</dbReference>
<dbReference type="SMART" id="SM00320">
    <property type="entry name" value="WD40"/>
    <property type="match status" value="5"/>
</dbReference>
<dbReference type="OMA" id="RYAHTNG"/>
<dbReference type="GO" id="GO:0006261">
    <property type="term" value="P:DNA-templated DNA replication"/>
    <property type="evidence" value="ECO:0007669"/>
    <property type="project" value="TreeGrafter"/>
</dbReference>
<evidence type="ECO:0000259" key="7">
    <source>
        <dbReference type="Pfam" id="PF12341"/>
    </source>
</evidence>
<dbReference type="HOGENOM" id="CLU_004219_3_0_1"/>
<proteinExistence type="predicted"/>
<feature type="repeat" description="WD" evidence="5">
    <location>
        <begin position="5"/>
        <end position="37"/>
    </location>
</feature>